<keyword evidence="3" id="KW-0133">Cell shape</keyword>
<evidence type="ECO:0000256" key="5">
    <source>
        <dbReference type="SAM" id="Phobius"/>
    </source>
</evidence>
<evidence type="ECO:0000256" key="4">
    <source>
        <dbReference type="ARBA" id="ARBA00032089"/>
    </source>
</evidence>
<organism evidence="7 8">
    <name type="scientific">Candidatus Kaiserbacteria bacterium RIFCSPHIGHO2_02_FULL_55_17</name>
    <dbReference type="NCBI Taxonomy" id="1798496"/>
    <lineage>
        <taxon>Bacteria</taxon>
        <taxon>Candidatus Kaiseribacteriota</taxon>
    </lineage>
</organism>
<dbReference type="InterPro" id="IPR042175">
    <property type="entry name" value="Cell/Rod_MreC_2"/>
</dbReference>
<dbReference type="PANTHER" id="PTHR34138">
    <property type="entry name" value="CELL SHAPE-DETERMINING PROTEIN MREC"/>
    <property type="match status" value="1"/>
</dbReference>
<accession>A0A1F6DT98</accession>
<dbReference type="InterPro" id="IPR042177">
    <property type="entry name" value="Cell/Rod_1"/>
</dbReference>
<dbReference type="GO" id="GO:0008360">
    <property type="term" value="P:regulation of cell shape"/>
    <property type="evidence" value="ECO:0007669"/>
    <property type="project" value="UniProtKB-KW"/>
</dbReference>
<evidence type="ECO:0000259" key="6">
    <source>
        <dbReference type="Pfam" id="PF04085"/>
    </source>
</evidence>
<dbReference type="Proteomes" id="UP000177232">
    <property type="component" value="Unassembled WGS sequence"/>
</dbReference>
<keyword evidence="5" id="KW-1133">Transmembrane helix</keyword>
<dbReference type="InterPro" id="IPR007221">
    <property type="entry name" value="MreC"/>
</dbReference>
<keyword evidence="5" id="KW-0472">Membrane</keyword>
<dbReference type="EMBL" id="MFLJ01000015">
    <property type="protein sequence ID" value="OGG64665.1"/>
    <property type="molecule type" value="Genomic_DNA"/>
</dbReference>
<keyword evidence="5" id="KW-0812">Transmembrane</keyword>
<sequence>MKKTFLAKRNALFSSTDISWGAYALVFAVLMLLVRLLAPNFFWHAFAPVFWSADALTAQSHTFLQSFSDTAALAAQNEQLSAENAALVSENQTLLKRTADLKALFGSPERAETGAPEILAGVVARPPASSYDTLVLAAGEDDGVALGMGAFGAGGVPIGVVSSVVADFSRVTLFSSPGIRTNGWVGQAGLPLTLIGEGAGAISATLARRESVAVGDKVFSSGPGRLLVGEIVRIDSDPSTPSMTLRIMPVQNPFSIAWVTLRDIGATLLP</sequence>
<proteinExistence type="inferred from homology"/>
<dbReference type="Gene3D" id="2.40.10.350">
    <property type="entry name" value="Rod shape-determining protein MreC, domain 2"/>
    <property type="match status" value="1"/>
</dbReference>
<comment type="similarity">
    <text evidence="1">Belongs to the MreC family.</text>
</comment>
<dbReference type="Gene3D" id="2.40.10.340">
    <property type="entry name" value="Rod shape-determining protein MreC, domain 1"/>
    <property type="match status" value="1"/>
</dbReference>
<dbReference type="STRING" id="1798496.A3C94_01025"/>
<dbReference type="GO" id="GO:0005886">
    <property type="term" value="C:plasma membrane"/>
    <property type="evidence" value="ECO:0007669"/>
    <property type="project" value="TreeGrafter"/>
</dbReference>
<reference evidence="7 8" key="1">
    <citation type="journal article" date="2016" name="Nat. Commun.">
        <title>Thousands of microbial genomes shed light on interconnected biogeochemical processes in an aquifer system.</title>
        <authorList>
            <person name="Anantharaman K."/>
            <person name="Brown C.T."/>
            <person name="Hug L.A."/>
            <person name="Sharon I."/>
            <person name="Castelle C.J."/>
            <person name="Probst A.J."/>
            <person name="Thomas B.C."/>
            <person name="Singh A."/>
            <person name="Wilkins M.J."/>
            <person name="Karaoz U."/>
            <person name="Brodie E.L."/>
            <person name="Williams K.H."/>
            <person name="Hubbard S.S."/>
            <person name="Banfield J.F."/>
        </authorList>
    </citation>
    <scope>NUCLEOTIDE SEQUENCE [LARGE SCALE GENOMIC DNA]</scope>
</reference>
<gene>
    <name evidence="7" type="ORF">A3C94_01025</name>
</gene>
<comment type="caution">
    <text evidence="7">The sequence shown here is derived from an EMBL/GenBank/DDBJ whole genome shotgun (WGS) entry which is preliminary data.</text>
</comment>
<dbReference type="InterPro" id="IPR055342">
    <property type="entry name" value="MreC_beta-barrel_core"/>
</dbReference>
<dbReference type="PANTHER" id="PTHR34138:SF1">
    <property type="entry name" value="CELL SHAPE-DETERMINING PROTEIN MREC"/>
    <property type="match status" value="1"/>
</dbReference>
<dbReference type="Pfam" id="PF04085">
    <property type="entry name" value="MreC"/>
    <property type="match status" value="1"/>
</dbReference>
<name>A0A1F6DT98_9BACT</name>
<feature type="transmembrane region" description="Helical" evidence="5">
    <location>
        <begin position="20"/>
        <end position="38"/>
    </location>
</feature>
<evidence type="ECO:0000256" key="2">
    <source>
        <dbReference type="ARBA" id="ARBA00013855"/>
    </source>
</evidence>
<evidence type="ECO:0000313" key="8">
    <source>
        <dbReference type="Proteomes" id="UP000177232"/>
    </source>
</evidence>
<evidence type="ECO:0000256" key="1">
    <source>
        <dbReference type="ARBA" id="ARBA00009369"/>
    </source>
</evidence>
<protein>
    <recommendedName>
        <fullName evidence="2">Cell shape-determining protein MreC</fullName>
    </recommendedName>
    <alternativeName>
        <fullName evidence="4">Cell shape protein MreC</fullName>
    </alternativeName>
</protein>
<evidence type="ECO:0000313" key="7">
    <source>
        <dbReference type="EMBL" id="OGG64665.1"/>
    </source>
</evidence>
<feature type="domain" description="Rod shape-determining protein MreC beta-barrel core" evidence="6">
    <location>
        <begin position="122"/>
        <end position="261"/>
    </location>
</feature>
<evidence type="ECO:0000256" key="3">
    <source>
        <dbReference type="ARBA" id="ARBA00022960"/>
    </source>
</evidence>
<dbReference type="AlphaFoldDB" id="A0A1F6DT98"/>